<dbReference type="RefSeq" id="WP_223674723.1">
    <property type="nucleotide sequence ID" value="NZ_JAINZW010000001.1"/>
</dbReference>
<sequence length="249" mass="26013">MELRRSLLQMRRYPVETALSFLILSGMFFGIAYGADAAFGNPQPAGQVATLTVLSFMGWMFCMNLLSGPAAEIEAESQSGTVEQLFTGGLSVQRILLARMSAGVVVTGAIVSGIVLLVGRIAEVELSAQALAAVALALVTAAGAGFVLAGVALLFKKTRALVLLATFGLMPVMIADGAAAWIGTSSATLLLPFVGPMGLAKAVVMDSTSWSWGAFCIALGASLAYFVIGLVLFGRMRLRAMRRATIGHY</sequence>
<organism evidence="2 3">
    <name type="scientific">Novilysobacter selenitireducens</name>
    <dbReference type="NCBI Taxonomy" id="2872639"/>
    <lineage>
        <taxon>Bacteria</taxon>
        <taxon>Pseudomonadati</taxon>
        <taxon>Pseudomonadota</taxon>
        <taxon>Gammaproteobacteria</taxon>
        <taxon>Lysobacterales</taxon>
        <taxon>Lysobacteraceae</taxon>
        <taxon>Novilysobacter</taxon>
    </lineage>
</organism>
<accession>A0ABS7T3U9</accession>
<feature type="transmembrane region" description="Helical" evidence="1">
    <location>
        <begin position="96"/>
        <end position="118"/>
    </location>
</feature>
<dbReference type="EMBL" id="JAINZW010000001">
    <property type="protein sequence ID" value="MBZ4038544.1"/>
    <property type="molecule type" value="Genomic_DNA"/>
</dbReference>
<name>A0ABS7T3U9_9GAMM</name>
<keyword evidence="1" id="KW-1133">Transmembrane helix</keyword>
<feature type="transmembrane region" description="Helical" evidence="1">
    <location>
        <begin position="44"/>
        <end position="66"/>
    </location>
</feature>
<keyword evidence="1" id="KW-0812">Transmembrane</keyword>
<keyword evidence="3" id="KW-1185">Reference proteome</keyword>
<evidence type="ECO:0008006" key="4">
    <source>
        <dbReference type="Google" id="ProtNLM"/>
    </source>
</evidence>
<evidence type="ECO:0000313" key="2">
    <source>
        <dbReference type="EMBL" id="MBZ4038544.1"/>
    </source>
</evidence>
<feature type="transmembrane region" description="Helical" evidence="1">
    <location>
        <begin position="162"/>
        <end position="190"/>
    </location>
</feature>
<protein>
    <recommendedName>
        <fullName evidence="4">ABC transporter permease</fullName>
    </recommendedName>
</protein>
<dbReference type="Proteomes" id="UP001430954">
    <property type="component" value="Unassembled WGS sequence"/>
</dbReference>
<keyword evidence="1" id="KW-0472">Membrane</keyword>
<reference evidence="2 3" key="1">
    <citation type="submission" date="2021-09" db="EMBL/GenBank/DDBJ databases">
        <title>Lysobacter sp. 13A isolated from the river sediment.</title>
        <authorList>
            <person name="Liu H."/>
            <person name="Li S."/>
            <person name="Mao S."/>
        </authorList>
    </citation>
    <scope>NUCLEOTIDE SEQUENCE [LARGE SCALE GENOMIC DNA]</scope>
    <source>
        <strain evidence="2 3">13A</strain>
    </source>
</reference>
<evidence type="ECO:0000256" key="1">
    <source>
        <dbReference type="SAM" id="Phobius"/>
    </source>
</evidence>
<evidence type="ECO:0000313" key="3">
    <source>
        <dbReference type="Proteomes" id="UP001430954"/>
    </source>
</evidence>
<feature type="transmembrane region" description="Helical" evidence="1">
    <location>
        <begin position="210"/>
        <end position="233"/>
    </location>
</feature>
<gene>
    <name evidence="2" type="ORF">K6753_03195</name>
</gene>
<proteinExistence type="predicted"/>
<feature type="transmembrane region" description="Helical" evidence="1">
    <location>
        <begin position="130"/>
        <end position="155"/>
    </location>
</feature>
<comment type="caution">
    <text evidence="2">The sequence shown here is derived from an EMBL/GenBank/DDBJ whole genome shotgun (WGS) entry which is preliminary data.</text>
</comment>